<dbReference type="GO" id="GO:0000105">
    <property type="term" value="P:L-histidine biosynthetic process"/>
    <property type="evidence" value="ECO:0007669"/>
    <property type="project" value="UniProtKB-UniRule"/>
</dbReference>
<dbReference type="UniPathway" id="UPA00031">
    <property type="reaction ID" value="UER00013"/>
</dbReference>
<evidence type="ECO:0000313" key="10">
    <source>
        <dbReference type="EMBL" id="HGK24341.1"/>
    </source>
</evidence>
<comment type="pathway">
    <text evidence="1 8">Amino-acid biosynthesis; L-histidine biosynthesis; L-histidine from 5-phospho-alpha-D-ribose 1-diphosphate: step 8/9.</text>
</comment>
<keyword evidence="6 8" id="KW-0368">Histidine biosynthesis</keyword>
<feature type="domain" description="PHP" evidence="9">
    <location>
        <begin position="21"/>
        <end position="199"/>
    </location>
</feature>
<comment type="similarity">
    <text evidence="2 8">Belongs to the PHP hydrolase family. HisK subfamily.</text>
</comment>
<keyword evidence="5 8" id="KW-0378">Hydrolase</keyword>
<dbReference type="Pfam" id="PF02811">
    <property type="entry name" value="PHP"/>
    <property type="match status" value="1"/>
</dbReference>
<dbReference type="PANTHER" id="PTHR21039">
    <property type="entry name" value="HISTIDINOL PHOSPHATASE-RELATED"/>
    <property type="match status" value="1"/>
</dbReference>
<proteinExistence type="inferred from homology"/>
<comment type="caution">
    <text evidence="10">The sequence shown here is derived from an EMBL/GenBank/DDBJ whole genome shotgun (WGS) entry which is preliminary data.</text>
</comment>
<keyword evidence="4 8" id="KW-0028">Amino-acid biosynthesis</keyword>
<reference evidence="10" key="1">
    <citation type="journal article" date="2020" name="mSystems">
        <title>Genome- and Community-Level Interaction Insights into Carbon Utilization and Element Cycling Functions of Hydrothermarchaeota in Hydrothermal Sediment.</title>
        <authorList>
            <person name="Zhou Z."/>
            <person name="Liu Y."/>
            <person name="Xu W."/>
            <person name="Pan J."/>
            <person name="Luo Z.H."/>
            <person name="Li M."/>
        </authorList>
    </citation>
    <scope>NUCLEOTIDE SEQUENCE [LARGE SCALE GENOMIC DNA]</scope>
    <source>
        <strain evidence="10">SpSt-70</strain>
    </source>
</reference>
<dbReference type="InterPro" id="IPR016195">
    <property type="entry name" value="Pol/histidinol_Pase-like"/>
</dbReference>
<dbReference type="GO" id="GO:0004401">
    <property type="term" value="F:histidinol-phosphatase activity"/>
    <property type="evidence" value="ECO:0007669"/>
    <property type="project" value="UniProtKB-UniRule"/>
</dbReference>
<dbReference type="NCBIfam" id="TIGR01856">
    <property type="entry name" value="hisJ_fam"/>
    <property type="match status" value="1"/>
</dbReference>
<evidence type="ECO:0000256" key="1">
    <source>
        <dbReference type="ARBA" id="ARBA00004970"/>
    </source>
</evidence>
<gene>
    <name evidence="10" type="ORF">ENU78_07950</name>
</gene>
<dbReference type="AlphaFoldDB" id="A0A7V3ZJU2"/>
<evidence type="ECO:0000256" key="2">
    <source>
        <dbReference type="ARBA" id="ARBA00009152"/>
    </source>
</evidence>
<evidence type="ECO:0000259" key="9">
    <source>
        <dbReference type="Pfam" id="PF02811"/>
    </source>
</evidence>
<comment type="catalytic activity">
    <reaction evidence="7 8">
        <text>L-histidinol phosphate + H2O = L-histidinol + phosphate</text>
        <dbReference type="Rhea" id="RHEA:14465"/>
        <dbReference type="ChEBI" id="CHEBI:15377"/>
        <dbReference type="ChEBI" id="CHEBI:43474"/>
        <dbReference type="ChEBI" id="CHEBI:57699"/>
        <dbReference type="ChEBI" id="CHEBI:57980"/>
        <dbReference type="EC" id="3.1.3.15"/>
    </reaction>
</comment>
<dbReference type="SUPFAM" id="SSF89550">
    <property type="entry name" value="PHP domain-like"/>
    <property type="match status" value="1"/>
</dbReference>
<dbReference type="PANTHER" id="PTHR21039:SF0">
    <property type="entry name" value="HISTIDINOL-PHOSPHATASE"/>
    <property type="match status" value="1"/>
</dbReference>
<accession>A0A7V3ZJU2</accession>
<evidence type="ECO:0000256" key="8">
    <source>
        <dbReference type="RuleBase" id="RU366003"/>
    </source>
</evidence>
<dbReference type="OMA" id="DYDRPMY"/>
<sequence length="269" mass="32099">MLIDYHMHLERGPFEENWWLKFYEKGKERNIKELGISEHGHRFKEFRPIYNHLPITEPWCDSTLSEYKEFTMFLKKKYGIKIGVEMDYFPEKEKEIKELLQEYNFFDYVLGSVHFIDHGFGFDIDPNDPRWTERDIEEIFEDYFDKLEKLIKSNLFDVVAHLDVVKLWGGRKPKNLISLYEKTAKMIANHDISVELNTAGWRKPVNEIYPSPEFLKLLVHYNIPLTFGADAHTPEDVGRDIEKAYKLAKDLGFKRLSIFNKRDRIIVDL</sequence>
<dbReference type="FunFam" id="3.20.20.140:FF:000139">
    <property type="entry name" value="Histidinol-phosphatase"/>
    <property type="match status" value="1"/>
</dbReference>
<dbReference type="EC" id="3.1.3.15" evidence="3 8"/>
<evidence type="ECO:0000256" key="6">
    <source>
        <dbReference type="ARBA" id="ARBA00023102"/>
    </source>
</evidence>
<evidence type="ECO:0000256" key="7">
    <source>
        <dbReference type="ARBA" id="ARBA00049158"/>
    </source>
</evidence>
<dbReference type="NCBIfam" id="NF005596">
    <property type="entry name" value="PRK07328.1"/>
    <property type="match status" value="1"/>
</dbReference>
<name>A0A7V3ZJU2_DICTH</name>
<protein>
    <recommendedName>
        <fullName evidence="3 8">Histidinol-phosphatase</fullName>
        <shortName evidence="8">HolPase</shortName>
        <ecNumber evidence="3 8">3.1.3.15</ecNumber>
    </recommendedName>
</protein>
<dbReference type="Gene3D" id="3.20.20.140">
    <property type="entry name" value="Metal-dependent hydrolases"/>
    <property type="match status" value="1"/>
</dbReference>
<dbReference type="EMBL" id="DTDV01000020">
    <property type="protein sequence ID" value="HGK24341.1"/>
    <property type="molecule type" value="Genomic_DNA"/>
</dbReference>
<dbReference type="GO" id="GO:0005737">
    <property type="term" value="C:cytoplasm"/>
    <property type="evidence" value="ECO:0007669"/>
    <property type="project" value="TreeGrafter"/>
</dbReference>
<organism evidence="10">
    <name type="scientific">Dictyoglomus thermophilum</name>
    <dbReference type="NCBI Taxonomy" id="14"/>
    <lineage>
        <taxon>Bacteria</taxon>
        <taxon>Pseudomonadati</taxon>
        <taxon>Dictyoglomota</taxon>
        <taxon>Dictyoglomia</taxon>
        <taxon>Dictyoglomales</taxon>
        <taxon>Dictyoglomaceae</taxon>
        <taxon>Dictyoglomus</taxon>
    </lineage>
</organism>
<dbReference type="CDD" id="cd12110">
    <property type="entry name" value="PHP_HisPPase_Hisj_like"/>
    <property type="match status" value="1"/>
</dbReference>
<evidence type="ECO:0000256" key="5">
    <source>
        <dbReference type="ARBA" id="ARBA00022801"/>
    </source>
</evidence>
<evidence type="ECO:0000256" key="4">
    <source>
        <dbReference type="ARBA" id="ARBA00022605"/>
    </source>
</evidence>
<dbReference type="InterPro" id="IPR010140">
    <property type="entry name" value="Histidinol_P_phosphatase_HisJ"/>
</dbReference>
<dbReference type="RefSeq" id="WP_012547268.1">
    <property type="nucleotide sequence ID" value="NZ_VTFL01000001.1"/>
</dbReference>
<dbReference type="InterPro" id="IPR004013">
    <property type="entry name" value="PHP_dom"/>
</dbReference>
<evidence type="ECO:0000256" key="3">
    <source>
        <dbReference type="ARBA" id="ARBA00013085"/>
    </source>
</evidence>